<dbReference type="InterPro" id="IPR015660">
    <property type="entry name" value="MASH1/Ascl1a-like"/>
</dbReference>
<proteinExistence type="predicted"/>
<feature type="coiled-coil region" evidence="5">
    <location>
        <begin position="114"/>
        <end position="141"/>
    </location>
</feature>
<dbReference type="Gene3D" id="4.10.280.10">
    <property type="entry name" value="Helix-loop-helix DNA-binding domain"/>
    <property type="match status" value="1"/>
</dbReference>
<keyword evidence="4" id="KW-0539">Nucleus</keyword>
<comment type="subcellular location">
    <subcellularLocation>
        <location evidence="1">Nucleus</location>
    </subcellularLocation>
</comment>
<evidence type="ECO:0000256" key="4">
    <source>
        <dbReference type="ARBA" id="ARBA00023242"/>
    </source>
</evidence>
<keyword evidence="3" id="KW-0804">Transcription</keyword>
<keyword evidence="2" id="KW-0805">Transcription regulation</keyword>
<dbReference type="CDD" id="cd18914">
    <property type="entry name" value="bHLH_AtORG2_like"/>
    <property type="match status" value="1"/>
</dbReference>
<dbReference type="EMBL" id="JAGKQM010000019">
    <property type="protein sequence ID" value="KAH0857174.1"/>
    <property type="molecule type" value="Genomic_DNA"/>
</dbReference>
<keyword evidence="5" id="KW-0175">Coiled coil</keyword>
<evidence type="ECO:0000256" key="2">
    <source>
        <dbReference type="ARBA" id="ARBA00023015"/>
    </source>
</evidence>
<reference evidence="7 8" key="1">
    <citation type="submission" date="2021-05" db="EMBL/GenBank/DDBJ databases">
        <title>Genome Assembly of Synthetic Allotetraploid Brassica napus Reveals Homoeologous Exchanges between Subgenomes.</title>
        <authorList>
            <person name="Davis J.T."/>
        </authorList>
    </citation>
    <scope>NUCLEOTIDE SEQUENCE [LARGE SCALE GENOMIC DNA]</scope>
    <source>
        <strain evidence="8">cv. Da-Ae</strain>
        <tissue evidence="7">Seedling</tissue>
    </source>
</reference>
<dbReference type="Pfam" id="PF00010">
    <property type="entry name" value="HLH"/>
    <property type="match status" value="1"/>
</dbReference>
<dbReference type="InterPro" id="IPR036638">
    <property type="entry name" value="HLH_DNA-bd_sf"/>
</dbReference>
<evidence type="ECO:0000259" key="6">
    <source>
        <dbReference type="PROSITE" id="PS50888"/>
    </source>
</evidence>
<dbReference type="InterPro" id="IPR011598">
    <property type="entry name" value="bHLH_dom"/>
</dbReference>
<gene>
    <name evidence="7" type="ORF">HID58_085435</name>
</gene>
<organism evidence="7 8">
    <name type="scientific">Brassica napus</name>
    <name type="common">Rape</name>
    <dbReference type="NCBI Taxonomy" id="3708"/>
    <lineage>
        <taxon>Eukaryota</taxon>
        <taxon>Viridiplantae</taxon>
        <taxon>Streptophyta</taxon>
        <taxon>Embryophyta</taxon>
        <taxon>Tracheophyta</taxon>
        <taxon>Spermatophyta</taxon>
        <taxon>Magnoliopsida</taxon>
        <taxon>eudicotyledons</taxon>
        <taxon>Gunneridae</taxon>
        <taxon>Pentapetalae</taxon>
        <taxon>rosids</taxon>
        <taxon>malvids</taxon>
        <taxon>Brassicales</taxon>
        <taxon>Brassicaceae</taxon>
        <taxon>Brassiceae</taxon>
        <taxon>Brassica</taxon>
    </lineage>
</organism>
<comment type="caution">
    <text evidence="7">The sequence shown here is derived from an EMBL/GenBank/DDBJ whole genome shotgun (WGS) entry which is preliminary data.</text>
</comment>
<name>A0ABQ7XP25_BRANA</name>
<evidence type="ECO:0000256" key="5">
    <source>
        <dbReference type="SAM" id="Coils"/>
    </source>
</evidence>
<sequence length="262" mass="29519">MDFETSMFMPDLTDEDGLLFSDSFLLSPLIAYQNHDVCNQITDKNGASNKKRSLCDTYVASEANNGDDDRESKKMKHRAIERQRRFEVSSLFKSLRSLLPLQYIQGKRSTADHVSQAVNYIKDLQNKIKKLNEKKDRLKKSLPSTLTAHPTTEECTSSLSSSLSTSSSRCSCVGDKHITVMVMPCFVGIEIIISCCLERNKSCLSIALQILAQEERLSVVSCLSTRLQQRFVHTIVSQVGSGIKINISELKDKIIMFLKYYG</sequence>
<accession>A0ABQ7XP25</accession>
<dbReference type="SUPFAM" id="SSF47459">
    <property type="entry name" value="HLH, helix-loop-helix DNA-binding domain"/>
    <property type="match status" value="1"/>
</dbReference>
<dbReference type="PANTHER" id="PTHR13935">
    <property type="entry name" value="ACHAETE-SCUTE TRANSCRIPTION FACTOR-RELATED"/>
    <property type="match status" value="1"/>
</dbReference>
<evidence type="ECO:0000256" key="3">
    <source>
        <dbReference type="ARBA" id="ARBA00023163"/>
    </source>
</evidence>
<dbReference type="SMART" id="SM00353">
    <property type="entry name" value="HLH"/>
    <property type="match status" value="1"/>
</dbReference>
<keyword evidence="8" id="KW-1185">Reference proteome</keyword>
<protein>
    <recommendedName>
        <fullName evidence="6">BHLH domain-containing protein</fullName>
    </recommendedName>
</protein>
<evidence type="ECO:0000256" key="1">
    <source>
        <dbReference type="ARBA" id="ARBA00004123"/>
    </source>
</evidence>
<evidence type="ECO:0000313" key="7">
    <source>
        <dbReference type="EMBL" id="KAH0857174.1"/>
    </source>
</evidence>
<dbReference type="Proteomes" id="UP000824890">
    <property type="component" value="Unassembled WGS sequence"/>
</dbReference>
<feature type="domain" description="BHLH" evidence="6">
    <location>
        <begin position="72"/>
        <end position="124"/>
    </location>
</feature>
<dbReference type="PANTHER" id="PTHR13935:SF111">
    <property type="entry name" value="TRANSCRIPTION FACTOR BHLH125"/>
    <property type="match status" value="1"/>
</dbReference>
<dbReference type="PROSITE" id="PS50888">
    <property type="entry name" value="BHLH"/>
    <property type="match status" value="1"/>
</dbReference>
<evidence type="ECO:0000313" key="8">
    <source>
        <dbReference type="Proteomes" id="UP000824890"/>
    </source>
</evidence>